<feature type="non-terminal residue" evidence="1">
    <location>
        <position position="1"/>
    </location>
</feature>
<gene>
    <name evidence="1" type="ORF">AVEN_6317_1</name>
</gene>
<reference evidence="1 2" key="1">
    <citation type="journal article" date="2019" name="Sci. Rep.">
        <title>Orb-weaving spider Araneus ventricosus genome elucidates the spidroin gene catalogue.</title>
        <authorList>
            <person name="Kono N."/>
            <person name="Nakamura H."/>
            <person name="Ohtoshi R."/>
            <person name="Moran D.A.P."/>
            <person name="Shinohara A."/>
            <person name="Yoshida Y."/>
            <person name="Fujiwara M."/>
            <person name="Mori M."/>
            <person name="Tomita M."/>
            <person name="Arakawa K."/>
        </authorList>
    </citation>
    <scope>NUCLEOTIDE SEQUENCE [LARGE SCALE GENOMIC DNA]</scope>
</reference>
<comment type="caution">
    <text evidence="1">The sequence shown here is derived from an EMBL/GenBank/DDBJ whole genome shotgun (WGS) entry which is preliminary data.</text>
</comment>
<proteinExistence type="predicted"/>
<evidence type="ECO:0000313" key="1">
    <source>
        <dbReference type="EMBL" id="GBM17491.1"/>
    </source>
</evidence>
<dbReference type="EMBL" id="BGPR01089984">
    <property type="protein sequence ID" value="GBM17491.1"/>
    <property type="molecule type" value="Genomic_DNA"/>
</dbReference>
<protein>
    <submittedName>
        <fullName evidence="1">Uncharacterized protein</fullName>
    </submittedName>
</protein>
<organism evidence="1 2">
    <name type="scientific">Araneus ventricosus</name>
    <name type="common">Orbweaver spider</name>
    <name type="synonym">Epeira ventricosa</name>
    <dbReference type="NCBI Taxonomy" id="182803"/>
    <lineage>
        <taxon>Eukaryota</taxon>
        <taxon>Metazoa</taxon>
        <taxon>Ecdysozoa</taxon>
        <taxon>Arthropoda</taxon>
        <taxon>Chelicerata</taxon>
        <taxon>Arachnida</taxon>
        <taxon>Araneae</taxon>
        <taxon>Araneomorphae</taxon>
        <taxon>Entelegynae</taxon>
        <taxon>Araneoidea</taxon>
        <taxon>Araneidae</taxon>
        <taxon>Araneus</taxon>
    </lineage>
</organism>
<sequence length="70" mass="8011">SWSGLRLVLDQFEAWVRIPRASVPRTQCYIVSFYYVSYFFPEVSVAKRSSAVLAQSFRRGSDPTAARVSF</sequence>
<dbReference type="AlphaFoldDB" id="A0A4Y2DL69"/>
<keyword evidence="2" id="KW-1185">Reference proteome</keyword>
<name>A0A4Y2DL69_ARAVE</name>
<evidence type="ECO:0000313" key="2">
    <source>
        <dbReference type="Proteomes" id="UP000499080"/>
    </source>
</evidence>
<accession>A0A4Y2DL69</accession>
<dbReference type="Proteomes" id="UP000499080">
    <property type="component" value="Unassembled WGS sequence"/>
</dbReference>